<dbReference type="SUPFAM" id="SSF51905">
    <property type="entry name" value="FAD/NAD(P)-binding domain"/>
    <property type="match status" value="1"/>
</dbReference>
<dbReference type="Pfam" id="PF13450">
    <property type="entry name" value="NAD_binding_8"/>
    <property type="match status" value="1"/>
</dbReference>
<dbReference type="GO" id="GO:0016491">
    <property type="term" value="F:oxidoreductase activity"/>
    <property type="evidence" value="ECO:0007669"/>
    <property type="project" value="InterPro"/>
</dbReference>
<dbReference type="Gene3D" id="3.30.70.1990">
    <property type="match status" value="1"/>
</dbReference>
<protein>
    <submittedName>
        <fullName evidence="3">Amine oxidase-like protein</fullName>
    </submittedName>
</protein>
<reference evidence="3" key="1">
    <citation type="submission" date="2020-01" db="EMBL/GenBank/DDBJ databases">
        <authorList>
            <consortium name="DOE Joint Genome Institute"/>
            <person name="Haridas S."/>
            <person name="Albert R."/>
            <person name="Binder M."/>
            <person name="Bloem J."/>
            <person name="Labutti K."/>
            <person name="Salamov A."/>
            <person name="Andreopoulos B."/>
            <person name="Baker S.E."/>
            <person name="Barry K."/>
            <person name="Bills G."/>
            <person name="Bluhm B.H."/>
            <person name="Cannon C."/>
            <person name="Castanera R."/>
            <person name="Culley D.E."/>
            <person name="Daum C."/>
            <person name="Ezra D."/>
            <person name="Gonzalez J.B."/>
            <person name="Henrissat B."/>
            <person name="Kuo A."/>
            <person name="Liang C."/>
            <person name="Lipzen A."/>
            <person name="Lutzoni F."/>
            <person name="Magnuson J."/>
            <person name="Mondo S."/>
            <person name="Nolan M."/>
            <person name="Ohm R."/>
            <person name="Pangilinan J."/>
            <person name="Park H.-J."/>
            <person name="Ramirez L."/>
            <person name="Alfaro M."/>
            <person name="Sun H."/>
            <person name="Tritt A."/>
            <person name="Yoshinaga Y."/>
            <person name="Zwiers L.-H."/>
            <person name="Turgeon B.G."/>
            <person name="Goodwin S.B."/>
            <person name="Spatafora J.W."/>
            <person name="Crous P.W."/>
            <person name="Grigoriev I.V."/>
        </authorList>
    </citation>
    <scope>NUCLEOTIDE SEQUENCE</scope>
    <source>
        <strain evidence="3">IPT5</strain>
    </source>
</reference>
<dbReference type="AlphaFoldDB" id="A0A6A7B7C5"/>
<keyword evidence="1" id="KW-0732">Signal</keyword>
<sequence length="472" mass="50958">MRTSLLLAAAVCTPIIYAAPPSIDCEPTGPPHPVSPFAAKETIKADVLILGGGATGVDAGLRLRDQNKSIAIVESSNLLGGHVETLIDPVSGKSIEYGVQAYIDNDQTRSFFGRFNVSLDNVVLSPFPSKIVDFNTGVMPPNASAVNPYDFIGPLANYLFTTINFNGISEGAYDLPSPVPADLYMPFGAFVTKYNLTEVLQVVWIFAHGVGNLLETPTLYVLQNFGQPHLLGLSQGYLAPTIDGGIQEVYNKAAAQLGKSVLYKSKVVQTTRSAAGVSVVVQTSHGPKVIEAKKLLVTIPPTIENLSGFDLTPAEIKVFSQWQHVPYYVGVLHNTGLPDLTNFYNVDLKKPANLPEDKFVWRIETVGVSGYLTVKVVGEADSGKAKKLVKDAVARIGKTLGVKTKTEFVAWQEHKNLQLKVDPKAIAGGFYADLYALQGNSSTFWTGNAWASDYSPLLWAFTEKRVLPSLLG</sequence>
<name>A0A6A7B7C5_9PLEO</name>
<dbReference type="InterPro" id="IPR036188">
    <property type="entry name" value="FAD/NAD-bd_sf"/>
</dbReference>
<keyword evidence="4" id="KW-1185">Reference proteome</keyword>
<dbReference type="Gene3D" id="3.50.50.60">
    <property type="entry name" value="FAD/NAD(P)-binding domain"/>
    <property type="match status" value="1"/>
</dbReference>
<dbReference type="InterPro" id="IPR002937">
    <property type="entry name" value="Amino_oxidase"/>
</dbReference>
<feature type="signal peptide" evidence="1">
    <location>
        <begin position="1"/>
        <end position="18"/>
    </location>
</feature>
<organism evidence="3 4">
    <name type="scientific">Plenodomus tracheiphilus IPT5</name>
    <dbReference type="NCBI Taxonomy" id="1408161"/>
    <lineage>
        <taxon>Eukaryota</taxon>
        <taxon>Fungi</taxon>
        <taxon>Dikarya</taxon>
        <taxon>Ascomycota</taxon>
        <taxon>Pezizomycotina</taxon>
        <taxon>Dothideomycetes</taxon>
        <taxon>Pleosporomycetidae</taxon>
        <taxon>Pleosporales</taxon>
        <taxon>Pleosporineae</taxon>
        <taxon>Leptosphaeriaceae</taxon>
        <taxon>Plenodomus</taxon>
    </lineage>
</organism>
<dbReference type="Proteomes" id="UP000799423">
    <property type="component" value="Unassembled WGS sequence"/>
</dbReference>
<dbReference type="Gene3D" id="1.10.405.20">
    <property type="match status" value="1"/>
</dbReference>
<gene>
    <name evidence="3" type="ORF">T440DRAFT_467632</name>
</gene>
<dbReference type="OrthoDB" id="68575at2759"/>
<evidence type="ECO:0000313" key="4">
    <source>
        <dbReference type="Proteomes" id="UP000799423"/>
    </source>
</evidence>
<feature type="chain" id="PRO_5025472446" evidence="1">
    <location>
        <begin position="19"/>
        <end position="472"/>
    </location>
</feature>
<feature type="domain" description="Amine oxidase" evidence="2">
    <location>
        <begin position="215"/>
        <end position="303"/>
    </location>
</feature>
<evidence type="ECO:0000313" key="3">
    <source>
        <dbReference type="EMBL" id="KAF2851330.1"/>
    </source>
</evidence>
<proteinExistence type="predicted"/>
<accession>A0A6A7B7C5</accession>
<dbReference type="EMBL" id="MU006302">
    <property type="protein sequence ID" value="KAF2851330.1"/>
    <property type="molecule type" value="Genomic_DNA"/>
</dbReference>
<evidence type="ECO:0000256" key="1">
    <source>
        <dbReference type="SAM" id="SignalP"/>
    </source>
</evidence>
<dbReference type="Pfam" id="PF01593">
    <property type="entry name" value="Amino_oxidase"/>
    <property type="match status" value="1"/>
</dbReference>
<evidence type="ECO:0000259" key="2">
    <source>
        <dbReference type="Pfam" id="PF01593"/>
    </source>
</evidence>